<evidence type="ECO:0000313" key="3">
    <source>
        <dbReference type="Proteomes" id="UP000235371"/>
    </source>
</evidence>
<name>A0A2J6T6E2_9HELO</name>
<sequence>MPSRLCERCSLMAQLDANINGAEMKHHSSYQEMAGFAKAGCEICSAVVSGIVERSPGEIVEQKQSGLHDHETDDMQIFCRAVRRGEGEDSYLHLAFEGKQLRTVHQFLSRRSTIDEDVEERFNPKVGLSIPRSCRSPACFEMVLQWTTRCIENHERCNRDPASPSTMPTRVLDIGNLATPPRILVTHGKKGEYATLSCCWGKGYQQPITTTYNLEQRETALYLTTLPPVFQDAITIVRKLGYRYLWIDSLCILQDSVDDWNAESAKMDQYYTGSSLNIIAAAAKDPTYGIFDSADLLRDKARYRNSLRESHVQGQNFVEKRA</sequence>
<dbReference type="RefSeq" id="XP_024735483.1">
    <property type="nucleotide sequence ID" value="XM_024872628.1"/>
</dbReference>
<gene>
    <name evidence="2" type="ORF">K444DRAFT_413345</name>
</gene>
<dbReference type="OrthoDB" id="3551694at2759"/>
<accession>A0A2J6T6E2</accession>
<proteinExistence type="predicted"/>
<evidence type="ECO:0000313" key="2">
    <source>
        <dbReference type="EMBL" id="PMD58579.1"/>
    </source>
</evidence>
<dbReference type="GeneID" id="36580708"/>
<dbReference type="STRING" id="1095630.A0A2J6T6E2"/>
<dbReference type="InterPro" id="IPR010730">
    <property type="entry name" value="HET"/>
</dbReference>
<dbReference type="AlphaFoldDB" id="A0A2J6T6E2"/>
<keyword evidence="3" id="KW-1185">Reference proteome</keyword>
<dbReference type="PANTHER" id="PTHR33112">
    <property type="entry name" value="DOMAIN PROTEIN, PUTATIVE-RELATED"/>
    <property type="match status" value="1"/>
</dbReference>
<feature type="domain" description="Heterokaryon incompatibility" evidence="1">
    <location>
        <begin position="193"/>
        <end position="309"/>
    </location>
</feature>
<protein>
    <submittedName>
        <fullName evidence="2">HET-domain-containing protein</fullName>
    </submittedName>
</protein>
<dbReference type="PANTHER" id="PTHR33112:SF16">
    <property type="entry name" value="HETEROKARYON INCOMPATIBILITY DOMAIN-CONTAINING PROTEIN"/>
    <property type="match status" value="1"/>
</dbReference>
<dbReference type="Pfam" id="PF06985">
    <property type="entry name" value="HET"/>
    <property type="match status" value="1"/>
</dbReference>
<organism evidence="2 3">
    <name type="scientific">Hyaloscypha bicolor E</name>
    <dbReference type="NCBI Taxonomy" id="1095630"/>
    <lineage>
        <taxon>Eukaryota</taxon>
        <taxon>Fungi</taxon>
        <taxon>Dikarya</taxon>
        <taxon>Ascomycota</taxon>
        <taxon>Pezizomycotina</taxon>
        <taxon>Leotiomycetes</taxon>
        <taxon>Helotiales</taxon>
        <taxon>Hyaloscyphaceae</taxon>
        <taxon>Hyaloscypha</taxon>
        <taxon>Hyaloscypha bicolor</taxon>
    </lineage>
</organism>
<dbReference type="EMBL" id="KZ613817">
    <property type="protein sequence ID" value="PMD58579.1"/>
    <property type="molecule type" value="Genomic_DNA"/>
</dbReference>
<dbReference type="InParanoid" id="A0A2J6T6E2"/>
<evidence type="ECO:0000259" key="1">
    <source>
        <dbReference type="Pfam" id="PF06985"/>
    </source>
</evidence>
<reference evidence="2 3" key="1">
    <citation type="submission" date="2016-04" db="EMBL/GenBank/DDBJ databases">
        <title>A degradative enzymes factory behind the ericoid mycorrhizal symbiosis.</title>
        <authorList>
            <consortium name="DOE Joint Genome Institute"/>
            <person name="Martino E."/>
            <person name="Morin E."/>
            <person name="Grelet G."/>
            <person name="Kuo A."/>
            <person name="Kohler A."/>
            <person name="Daghino S."/>
            <person name="Barry K."/>
            <person name="Choi C."/>
            <person name="Cichocki N."/>
            <person name="Clum A."/>
            <person name="Copeland A."/>
            <person name="Hainaut M."/>
            <person name="Haridas S."/>
            <person name="Labutti K."/>
            <person name="Lindquist E."/>
            <person name="Lipzen A."/>
            <person name="Khouja H.-R."/>
            <person name="Murat C."/>
            <person name="Ohm R."/>
            <person name="Olson A."/>
            <person name="Spatafora J."/>
            <person name="Veneault-Fourrey C."/>
            <person name="Henrissat B."/>
            <person name="Grigoriev I."/>
            <person name="Martin F."/>
            <person name="Perotto S."/>
        </authorList>
    </citation>
    <scope>NUCLEOTIDE SEQUENCE [LARGE SCALE GENOMIC DNA]</scope>
    <source>
        <strain evidence="2 3">E</strain>
    </source>
</reference>
<dbReference type="Proteomes" id="UP000235371">
    <property type="component" value="Unassembled WGS sequence"/>
</dbReference>